<keyword evidence="5" id="KW-0813">Transport</keyword>
<dbReference type="Pfam" id="PF03958">
    <property type="entry name" value="Secretin_N"/>
    <property type="match status" value="2"/>
</dbReference>
<proteinExistence type="inferred from homology"/>
<sequence length="746" mass="82045">MKTVTEKITAMLIAFVLIWMAPVPLYAQGFDPPQQNSNSDQSGSNADPTTQFGSNVDPTALQMDVSIPDATGMGQLPVMNMEPGSDSQRITLELKGVDVLDVLKILSSRSGLNIVAGKNVRGQVTIYLKDVLIQEALDTIVAALGLAYEEEQGIIKVMTDKEYEAMYGRIFRDRRVTKTFKIKYAEPTTIQQVLQQLKGPQGKIILDERTNTLIIQDLPEIIDEIENAISELDQKLVTKVYKLQYAPVEDLEEKLSTFLTPETGVIKIDPRTNMVTVTDREEKIQMIDEIVKAFDKRPKQVLIEAQIIEVQLYDAYRFGIDWDYVRSQMGQLKDVNIQPGYGVPVVPGSTGGGGTLTSITVGETGMAGLSNMVIRILQNVGKTNTLASPRLSVLNNEEAKLAVTTKEPYIVSDTTYATSGSSSVPYVAEKPEFVDVGVALSVVPTISDDNTIILKIKPEVSNTNAPDFEYDTAAGTVDTAISRSIPVVASQTLETTVIVKSGETIILGGLINDSESKTREKVPVLGDIPVIGALFRKTSDTFTKDELVIFLTPHIISGDASSSEQAKYLDNNGRLINFDKAGGYDFGLAQKHSQGAARIDNRPYWKIDKPKWPQYAIPPDVYTRSKPYADRMNEFEGGKEGKVIPPKETLIDEYQQQVGAQVSASLEAVEEIQSLEGNMDLALTIRRDGVLEEVSFIDVGPVKKRDVRYKILDAIKGAGQFPAFPKGLDSAKETLDLRFELESEKI</sequence>
<dbReference type="PROSITE" id="PS00875">
    <property type="entry name" value="T2SP_D"/>
    <property type="match status" value="1"/>
</dbReference>
<feature type="compositionally biased region" description="Low complexity" evidence="6">
    <location>
        <begin position="34"/>
        <end position="45"/>
    </location>
</feature>
<feature type="compositionally biased region" description="Polar residues" evidence="6">
    <location>
        <begin position="46"/>
        <end position="55"/>
    </location>
</feature>
<dbReference type="InterPro" id="IPR004845">
    <property type="entry name" value="T2SS_GspD_CS"/>
</dbReference>
<dbReference type="GO" id="GO:0009279">
    <property type="term" value="C:cell outer membrane"/>
    <property type="evidence" value="ECO:0007669"/>
    <property type="project" value="UniProtKB-SubCell"/>
</dbReference>
<dbReference type="InterPro" id="IPR038591">
    <property type="entry name" value="NolW-like_sf"/>
</dbReference>
<evidence type="ECO:0000256" key="3">
    <source>
        <dbReference type="ARBA" id="ARBA00023136"/>
    </source>
</evidence>
<accession>A0A1G1KQD8</accession>
<dbReference type="Pfam" id="PF00263">
    <property type="entry name" value="Secretin"/>
    <property type="match status" value="1"/>
</dbReference>
<reference evidence="9 10" key="1">
    <citation type="journal article" date="2016" name="Nat. Commun.">
        <title>Thousands of microbial genomes shed light on interconnected biogeochemical processes in an aquifer system.</title>
        <authorList>
            <person name="Anantharaman K."/>
            <person name="Brown C.T."/>
            <person name="Hug L.A."/>
            <person name="Sharon I."/>
            <person name="Castelle C.J."/>
            <person name="Probst A.J."/>
            <person name="Thomas B.C."/>
            <person name="Singh A."/>
            <person name="Wilkins M.J."/>
            <person name="Karaoz U."/>
            <person name="Brodie E.L."/>
            <person name="Williams K.H."/>
            <person name="Hubbard S.S."/>
            <person name="Banfield J.F."/>
        </authorList>
    </citation>
    <scope>NUCLEOTIDE SEQUENCE [LARGE SCALE GENOMIC DNA]</scope>
</reference>
<evidence type="ECO:0000256" key="2">
    <source>
        <dbReference type="ARBA" id="ARBA00022729"/>
    </source>
</evidence>
<gene>
    <name evidence="9" type="ORF">A3G33_04395</name>
</gene>
<dbReference type="AlphaFoldDB" id="A0A1G1KQD8"/>
<dbReference type="PRINTS" id="PR00811">
    <property type="entry name" value="BCTERIALGSPD"/>
</dbReference>
<dbReference type="PANTHER" id="PTHR30332:SF24">
    <property type="entry name" value="SECRETIN GSPD-RELATED"/>
    <property type="match status" value="1"/>
</dbReference>
<dbReference type="PANTHER" id="PTHR30332">
    <property type="entry name" value="PROBABLE GENERAL SECRETION PATHWAY PROTEIN D"/>
    <property type="match status" value="1"/>
</dbReference>
<dbReference type="InterPro" id="IPR050810">
    <property type="entry name" value="Bact_Secretion_Sys_Channel"/>
</dbReference>
<feature type="domain" description="NolW-like" evidence="8">
    <location>
        <begin position="238"/>
        <end position="300"/>
    </location>
</feature>
<evidence type="ECO:0000256" key="1">
    <source>
        <dbReference type="ARBA" id="ARBA00004370"/>
    </source>
</evidence>
<evidence type="ECO:0000259" key="7">
    <source>
        <dbReference type="Pfam" id="PF00263"/>
    </source>
</evidence>
<evidence type="ECO:0008006" key="11">
    <source>
        <dbReference type="Google" id="ProtNLM"/>
    </source>
</evidence>
<evidence type="ECO:0000259" key="8">
    <source>
        <dbReference type="Pfam" id="PF03958"/>
    </source>
</evidence>
<evidence type="ECO:0000256" key="4">
    <source>
        <dbReference type="RuleBase" id="RU004003"/>
    </source>
</evidence>
<feature type="domain" description="NolW-like" evidence="8">
    <location>
        <begin position="177"/>
        <end position="234"/>
    </location>
</feature>
<feature type="region of interest" description="Disordered" evidence="6">
    <location>
        <begin position="30"/>
        <end position="55"/>
    </location>
</feature>
<feature type="domain" description="Type II/III secretion system secretin-like" evidence="7">
    <location>
        <begin position="377"/>
        <end position="556"/>
    </location>
</feature>
<comment type="subcellular location">
    <subcellularLocation>
        <location evidence="5">Cell outer membrane</location>
    </subcellularLocation>
    <subcellularLocation>
        <location evidence="1">Membrane</location>
    </subcellularLocation>
</comment>
<protein>
    <recommendedName>
        <fullName evidence="11">Secretin/TonB short N-terminal domain-containing protein</fullName>
    </recommendedName>
</protein>
<comment type="similarity">
    <text evidence="4">Belongs to the bacterial secretin family.</text>
</comment>
<evidence type="ECO:0000313" key="10">
    <source>
        <dbReference type="Proteomes" id="UP000178187"/>
    </source>
</evidence>
<organism evidence="9 10">
    <name type="scientific">Candidatus Danuiimicrobium aquiferis</name>
    <dbReference type="NCBI Taxonomy" id="1801832"/>
    <lineage>
        <taxon>Bacteria</taxon>
        <taxon>Pseudomonadati</taxon>
        <taxon>Candidatus Omnitrophota</taxon>
        <taxon>Candidatus Danuiimicrobium</taxon>
    </lineage>
</organism>
<dbReference type="Gene3D" id="3.30.1370.130">
    <property type="match status" value="1"/>
</dbReference>
<dbReference type="EMBL" id="MHFR01000068">
    <property type="protein sequence ID" value="OGW95174.1"/>
    <property type="molecule type" value="Genomic_DNA"/>
</dbReference>
<dbReference type="InterPro" id="IPR004846">
    <property type="entry name" value="T2SS/T3SS_dom"/>
</dbReference>
<evidence type="ECO:0000313" key="9">
    <source>
        <dbReference type="EMBL" id="OGW95174.1"/>
    </source>
</evidence>
<dbReference type="InterPro" id="IPR001775">
    <property type="entry name" value="GspD/PilQ"/>
</dbReference>
<comment type="caution">
    <text evidence="9">The sequence shown here is derived from an EMBL/GenBank/DDBJ whole genome shotgun (WGS) entry which is preliminary data.</text>
</comment>
<evidence type="ECO:0000256" key="6">
    <source>
        <dbReference type="SAM" id="MobiDB-lite"/>
    </source>
</evidence>
<evidence type="ECO:0000256" key="5">
    <source>
        <dbReference type="RuleBase" id="RU004004"/>
    </source>
</evidence>
<dbReference type="GO" id="GO:0015627">
    <property type="term" value="C:type II protein secretion system complex"/>
    <property type="evidence" value="ECO:0007669"/>
    <property type="project" value="TreeGrafter"/>
</dbReference>
<dbReference type="InterPro" id="IPR005644">
    <property type="entry name" value="NolW-like"/>
</dbReference>
<dbReference type="GO" id="GO:0009306">
    <property type="term" value="P:protein secretion"/>
    <property type="evidence" value="ECO:0007669"/>
    <property type="project" value="InterPro"/>
</dbReference>
<keyword evidence="3" id="KW-0472">Membrane</keyword>
<dbReference type="Proteomes" id="UP000178187">
    <property type="component" value="Unassembled WGS sequence"/>
</dbReference>
<dbReference type="Gene3D" id="3.30.1370.120">
    <property type="match status" value="2"/>
</dbReference>
<keyword evidence="2" id="KW-0732">Signal</keyword>
<name>A0A1G1KQD8_9BACT</name>